<protein>
    <submittedName>
        <fullName evidence="4">Ribulose-5-phosphate 4-epimerase/fuculose-1-phosphate aldolase</fullName>
    </submittedName>
</protein>
<dbReference type="EMBL" id="JAGGKC010000035">
    <property type="protein sequence ID" value="MBP1920658.1"/>
    <property type="molecule type" value="Genomic_DNA"/>
</dbReference>
<evidence type="ECO:0000256" key="1">
    <source>
        <dbReference type="ARBA" id="ARBA00022723"/>
    </source>
</evidence>
<evidence type="ECO:0000259" key="3">
    <source>
        <dbReference type="SMART" id="SM01007"/>
    </source>
</evidence>
<keyword evidence="2" id="KW-0456">Lyase</keyword>
<keyword evidence="5" id="KW-1185">Reference proteome</keyword>
<dbReference type="InterPro" id="IPR050197">
    <property type="entry name" value="Aldolase_class_II_sugar_metab"/>
</dbReference>
<proteinExistence type="predicted"/>
<evidence type="ECO:0000313" key="5">
    <source>
        <dbReference type="Proteomes" id="UP001519271"/>
    </source>
</evidence>
<dbReference type="PANTHER" id="PTHR22789:SF0">
    <property type="entry name" value="3-OXO-TETRONATE 4-PHOSPHATE DECARBOXYLASE-RELATED"/>
    <property type="match status" value="1"/>
</dbReference>
<dbReference type="SMART" id="SM01007">
    <property type="entry name" value="Aldolase_II"/>
    <property type="match status" value="1"/>
</dbReference>
<dbReference type="InterPro" id="IPR036409">
    <property type="entry name" value="Aldolase_II/adducin_N_sf"/>
</dbReference>
<evidence type="ECO:0000256" key="2">
    <source>
        <dbReference type="ARBA" id="ARBA00023239"/>
    </source>
</evidence>
<dbReference type="Gene3D" id="3.40.225.10">
    <property type="entry name" value="Class II aldolase/adducin N-terminal domain"/>
    <property type="match status" value="1"/>
</dbReference>
<sequence>MEFETMLDDAIWIANSLFTRGKATGSSANLSFRCEDKIYITGTGTCFGRLKKDDFAIMKYESVGDCLPMNTVIASKEFPLHLAFYRKSEDIKAVIHTHSFYSTVFSCFNHEKANDIMPDITPYLKMKVGTIGLVPYARPGSKELFALFGQRIKDDDAFLLANHGPIVAGSNLMNAFYGIEELEENARIALHFRNPNL</sequence>
<dbReference type="Proteomes" id="UP001519271">
    <property type="component" value="Unassembled WGS sequence"/>
</dbReference>
<organism evidence="4 5">
    <name type="scientific">Youngiibacter multivorans</name>
    <dbReference type="NCBI Taxonomy" id="937251"/>
    <lineage>
        <taxon>Bacteria</taxon>
        <taxon>Bacillati</taxon>
        <taxon>Bacillota</taxon>
        <taxon>Clostridia</taxon>
        <taxon>Eubacteriales</taxon>
        <taxon>Clostridiaceae</taxon>
        <taxon>Youngiibacter</taxon>
    </lineage>
</organism>
<dbReference type="RefSeq" id="WP_209460820.1">
    <property type="nucleotide sequence ID" value="NZ_JAGGKC010000035.1"/>
</dbReference>
<dbReference type="PANTHER" id="PTHR22789">
    <property type="entry name" value="FUCULOSE PHOSPHATE ALDOLASE"/>
    <property type="match status" value="1"/>
</dbReference>
<name>A0ABS4G7W5_9CLOT</name>
<comment type="caution">
    <text evidence="4">The sequence shown here is derived from an EMBL/GenBank/DDBJ whole genome shotgun (WGS) entry which is preliminary data.</text>
</comment>
<keyword evidence="1" id="KW-0479">Metal-binding</keyword>
<evidence type="ECO:0000313" key="4">
    <source>
        <dbReference type="EMBL" id="MBP1920658.1"/>
    </source>
</evidence>
<reference evidence="4 5" key="1">
    <citation type="submission" date="2021-03" db="EMBL/GenBank/DDBJ databases">
        <title>Genomic Encyclopedia of Type Strains, Phase IV (KMG-IV): sequencing the most valuable type-strain genomes for metagenomic binning, comparative biology and taxonomic classification.</title>
        <authorList>
            <person name="Goeker M."/>
        </authorList>
    </citation>
    <scope>NUCLEOTIDE SEQUENCE [LARGE SCALE GENOMIC DNA]</scope>
    <source>
        <strain evidence="4 5">DSM 6139</strain>
    </source>
</reference>
<accession>A0ABS4G7W5</accession>
<dbReference type="InterPro" id="IPR001303">
    <property type="entry name" value="Aldolase_II/adducin_N"/>
</dbReference>
<feature type="domain" description="Class II aldolase/adducin N-terminal" evidence="3">
    <location>
        <begin position="8"/>
        <end position="190"/>
    </location>
</feature>
<dbReference type="SUPFAM" id="SSF53639">
    <property type="entry name" value="AraD/HMP-PK domain-like"/>
    <property type="match status" value="1"/>
</dbReference>
<dbReference type="Pfam" id="PF00596">
    <property type="entry name" value="Aldolase_II"/>
    <property type="match status" value="1"/>
</dbReference>
<gene>
    <name evidence="4" type="ORF">J2Z34_003173</name>
</gene>